<feature type="transmembrane region" description="Helical" evidence="1">
    <location>
        <begin position="203"/>
        <end position="223"/>
    </location>
</feature>
<feature type="transmembrane region" description="Helical" evidence="1">
    <location>
        <begin position="261"/>
        <end position="280"/>
    </location>
</feature>
<keyword evidence="1" id="KW-0472">Membrane</keyword>
<feature type="transmembrane region" description="Helical" evidence="1">
    <location>
        <begin position="235"/>
        <end position="256"/>
    </location>
</feature>
<keyword evidence="1" id="KW-0812">Transmembrane</keyword>
<proteinExistence type="predicted"/>
<dbReference type="InterPro" id="IPR046095">
    <property type="entry name" value="DUF6113"/>
</dbReference>
<dbReference type="Gene3D" id="3.40.50.10320">
    <property type="entry name" value="LmbE-like"/>
    <property type="match status" value="1"/>
</dbReference>
<dbReference type="EMBL" id="CP016282">
    <property type="protein sequence ID" value="ANP71981.1"/>
    <property type="molecule type" value="Genomic_DNA"/>
</dbReference>
<dbReference type="RefSeq" id="WP_084020714.1">
    <property type="nucleotide sequence ID" value="NZ_CP016282.1"/>
</dbReference>
<organism evidence="2 3">
    <name type="scientific">Cryobacterium arcticum</name>
    <dbReference type="NCBI Taxonomy" id="670052"/>
    <lineage>
        <taxon>Bacteria</taxon>
        <taxon>Bacillati</taxon>
        <taxon>Actinomycetota</taxon>
        <taxon>Actinomycetes</taxon>
        <taxon>Micrococcales</taxon>
        <taxon>Microbacteriaceae</taxon>
        <taxon>Cryobacterium</taxon>
    </lineage>
</organism>
<dbReference type="Proteomes" id="UP000092582">
    <property type="component" value="Chromosome 1"/>
</dbReference>
<keyword evidence="3" id="KW-1185">Reference proteome</keyword>
<reference evidence="2 3" key="1">
    <citation type="submission" date="2016-06" db="EMBL/GenBank/DDBJ databases">
        <title>Genome sequencing of Cryobacterium arcticum PAMC 27867.</title>
        <authorList>
            <person name="Lee J."/>
            <person name="Kim O.-S."/>
        </authorList>
    </citation>
    <scope>NUCLEOTIDE SEQUENCE [LARGE SCALE GENOMIC DNA]</scope>
    <source>
        <strain evidence="2 3">PAMC 27867</strain>
    </source>
</reference>
<feature type="transmembrane region" description="Helical" evidence="1">
    <location>
        <begin position="286"/>
        <end position="311"/>
    </location>
</feature>
<dbReference type="Pfam" id="PF19608">
    <property type="entry name" value="DUF6113"/>
    <property type="match status" value="1"/>
</dbReference>
<dbReference type="AlphaFoldDB" id="A0A1B1BH97"/>
<keyword evidence="1" id="KW-1133">Transmembrane helix</keyword>
<dbReference type="STRING" id="670052.PA27867_1014"/>
<dbReference type="OrthoDB" id="5123489at2"/>
<gene>
    <name evidence="2" type="ORF">PA27867_1014</name>
</gene>
<dbReference type="InterPro" id="IPR024078">
    <property type="entry name" value="LmbE-like_dom_sf"/>
</dbReference>
<evidence type="ECO:0000313" key="2">
    <source>
        <dbReference type="EMBL" id="ANP71981.1"/>
    </source>
</evidence>
<accession>A0A1B1BH97</accession>
<sequence length="321" mass="32814">MVMSGSGERVVFVVDAPGDEALLTGGTIARLLDDDAEVTVLFGAVLAGLAPDAAAVTAARTALGEDDPARWRVLTARPEVDTRDVLGAALTEAHATAVVIAAADRDLRQAAIDAAGDHGVPVFVSSRVSQSTGHRFTAVDVSDQVDRKMHALTAYPNRWSVDGRLVRPGDGSEVLVTGTETFLRGPAVPHPADPEPPTRATRLLATLMGLAAGVLFGVLGTVAHQTTFSLGSVTVPIGLVLALLAAGSLLLGLRLVVGDRLVVGAAAVGLLLTVFLLSLRSTGGSVLVPAGVLGSVWTIVPALVAALVLAWPRIPARAPTA</sequence>
<evidence type="ECO:0000313" key="3">
    <source>
        <dbReference type="Proteomes" id="UP000092582"/>
    </source>
</evidence>
<dbReference type="KEGG" id="cart:PA27867_1014"/>
<evidence type="ECO:0000256" key="1">
    <source>
        <dbReference type="SAM" id="Phobius"/>
    </source>
</evidence>
<protein>
    <submittedName>
        <fullName evidence="2">Uncharacterized protein</fullName>
    </submittedName>
</protein>
<name>A0A1B1BH97_9MICO</name>